<evidence type="ECO:0000256" key="6">
    <source>
        <dbReference type="ARBA" id="ARBA00023136"/>
    </source>
</evidence>
<feature type="domain" description="EamA" evidence="8">
    <location>
        <begin position="8"/>
        <end position="147"/>
    </location>
</feature>
<dbReference type="Pfam" id="PF00892">
    <property type="entry name" value="EamA"/>
    <property type="match status" value="2"/>
</dbReference>
<evidence type="ECO:0000313" key="9">
    <source>
        <dbReference type="EMBL" id="MDK2564294.1"/>
    </source>
</evidence>
<dbReference type="RefSeq" id="WP_284133222.1">
    <property type="nucleotide sequence ID" value="NZ_JASKYM010000006.1"/>
</dbReference>
<dbReference type="InterPro" id="IPR000620">
    <property type="entry name" value="EamA_dom"/>
</dbReference>
<proteinExistence type="inferred from homology"/>
<protein>
    <submittedName>
        <fullName evidence="9">EamA family transporter</fullName>
    </submittedName>
</protein>
<comment type="similarity">
    <text evidence="2">Belongs to the EamA transporter family.</text>
</comment>
<feature type="transmembrane region" description="Helical" evidence="7">
    <location>
        <begin position="189"/>
        <end position="208"/>
    </location>
</feature>
<keyword evidence="4 7" id="KW-0812">Transmembrane</keyword>
<dbReference type="InterPro" id="IPR050638">
    <property type="entry name" value="AA-Vitamin_Transporters"/>
</dbReference>
<keyword evidence="3" id="KW-1003">Cell membrane</keyword>
<evidence type="ECO:0000313" key="10">
    <source>
        <dbReference type="Proteomes" id="UP001301012"/>
    </source>
</evidence>
<keyword evidence="10" id="KW-1185">Reference proteome</keyword>
<evidence type="ECO:0000256" key="5">
    <source>
        <dbReference type="ARBA" id="ARBA00022989"/>
    </source>
</evidence>
<feature type="transmembrane region" description="Helical" evidence="7">
    <location>
        <begin position="12"/>
        <end position="31"/>
    </location>
</feature>
<dbReference type="PANTHER" id="PTHR32322">
    <property type="entry name" value="INNER MEMBRANE TRANSPORTER"/>
    <property type="match status" value="1"/>
</dbReference>
<feature type="transmembrane region" description="Helical" evidence="7">
    <location>
        <begin position="160"/>
        <end position="177"/>
    </location>
</feature>
<dbReference type="Gene3D" id="1.10.3730.20">
    <property type="match status" value="1"/>
</dbReference>
<dbReference type="EMBL" id="JASKYM010000006">
    <property type="protein sequence ID" value="MDK2564294.1"/>
    <property type="molecule type" value="Genomic_DNA"/>
</dbReference>
<dbReference type="SUPFAM" id="SSF103481">
    <property type="entry name" value="Multidrug resistance efflux transporter EmrE"/>
    <property type="match status" value="2"/>
</dbReference>
<feature type="transmembrane region" description="Helical" evidence="7">
    <location>
        <begin position="37"/>
        <end position="58"/>
    </location>
</feature>
<evidence type="ECO:0000259" key="8">
    <source>
        <dbReference type="Pfam" id="PF00892"/>
    </source>
</evidence>
<accession>A0ABT7EBJ0</accession>
<sequence length="312" mass="34510">MKDSLRVKGIFLVMLGTLLWGISGVVAQYLFQSKNFAPEWLVVIRMIFSGAIILTFSLIKGDKSVFEIWSKKENIIKILIFSILGMLGVQYSYFAAIHHGNAATATILQYLSPVIITIYLAFYNKKLPTLKQVACVFMAILGTFLIITKGNLNSLAISKPAIFWGVLSAFACAIYTLQPSSLLKKYGSLCVVGWGMLIGGIAFSFVQSPFNCVGSWSFESFLAIIFVVLFGTLIAFYCYLESLKYIEPYEASVFTCIEPLSASILSIVFLNVTFSLIQWIGALCIIITISMLSLTKKGDSSVDKEKNEDITN</sequence>
<feature type="transmembrane region" description="Helical" evidence="7">
    <location>
        <begin position="129"/>
        <end position="148"/>
    </location>
</feature>
<feature type="domain" description="EamA" evidence="8">
    <location>
        <begin position="160"/>
        <end position="293"/>
    </location>
</feature>
<feature type="transmembrane region" description="Helical" evidence="7">
    <location>
        <begin position="102"/>
        <end position="122"/>
    </location>
</feature>
<keyword evidence="6 7" id="KW-0472">Membrane</keyword>
<dbReference type="InterPro" id="IPR037185">
    <property type="entry name" value="EmrE-like"/>
</dbReference>
<evidence type="ECO:0000256" key="2">
    <source>
        <dbReference type="ARBA" id="ARBA00007362"/>
    </source>
</evidence>
<evidence type="ECO:0000256" key="3">
    <source>
        <dbReference type="ARBA" id="ARBA00022475"/>
    </source>
</evidence>
<evidence type="ECO:0000256" key="4">
    <source>
        <dbReference type="ARBA" id="ARBA00022692"/>
    </source>
</evidence>
<evidence type="ECO:0000256" key="1">
    <source>
        <dbReference type="ARBA" id="ARBA00004651"/>
    </source>
</evidence>
<reference evidence="9 10" key="1">
    <citation type="submission" date="2023-05" db="EMBL/GenBank/DDBJ databases">
        <title>Rombocin, a short stable natural nisin variant, displays selective antimicrobial activity against Listeria monocytogenes and employs dual mode of action to kill target bacterial strains.</title>
        <authorList>
            <person name="Wambui J."/>
            <person name="Stephan R."/>
            <person name="Kuipers O.P."/>
        </authorList>
    </citation>
    <scope>NUCLEOTIDE SEQUENCE [LARGE SCALE GENOMIC DNA]</scope>
    <source>
        <strain evidence="9 10">RC002</strain>
    </source>
</reference>
<keyword evidence="5 7" id="KW-1133">Transmembrane helix</keyword>
<comment type="caution">
    <text evidence="9">The sequence shown here is derived from an EMBL/GenBank/DDBJ whole genome shotgun (WGS) entry which is preliminary data.</text>
</comment>
<feature type="transmembrane region" description="Helical" evidence="7">
    <location>
        <begin position="78"/>
        <end position="96"/>
    </location>
</feature>
<organism evidence="9 10">
    <name type="scientific">Romboutsia sedimentorum</name>
    <dbReference type="NCBI Taxonomy" id="1368474"/>
    <lineage>
        <taxon>Bacteria</taxon>
        <taxon>Bacillati</taxon>
        <taxon>Bacillota</taxon>
        <taxon>Clostridia</taxon>
        <taxon>Peptostreptococcales</taxon>
        <taxon>Peptostreptococcaceae</taxon>
        <taxon>Romboutsia</taxon>
    </lineage>
</organism>
<feature type="transmembrane region" description="Helical" evidence="7">
    <location>
        <begin position="220"/>
        <end position="240"/>
    </location>
</feature>
<name>A0ABT7EBJ0_9FIRM</name>
<gene>
    <name evidence="9" type="ORF">QOZ84_12100</name>
</gene>
<dbReference type="PANTHER" id="PTHR32322:SF18">
    <property type="entry name" value="S-ADENOSYLMETHIONINE_S-ADENOSYLHOMOCYSTEINE TRANSPORTER"/>
    <property type="match status" value="1"/>
</dbReference>
<evidence type="ECO:0000256" key="7">
    <source>
        <dbReference type="SAM" id="Phobius"/>
    </source>
</evidence>
<feature type="transmembrane region" description="Helical" evidence="7">
    <location>
        <begin position="276"/>
        <end position="294"/>
    </location>
</feature>
<comment type="subcellular location">
    <subcellularLocation>
        <location evidence="1">Cell membrane</location>
        <topology evidence="1">Multi-pass membrane protein</topology>
    </subcellularLocation>
</comment>
<dbReference type="Proteomes" id="UP001301012">
    <property type="component" value="Unassembled WGS sequence"/>
</dbReference>